<dbReference type="AlphaFoldDB" id="A0A8J7YSD6"/>
<evidence type="ECO:0000313" key="9">
    <source>
        <dbReference type="EMBL" id="NCS91984.1"/>
    </source>
</evidence>
<dbReference type="InterPro" id="IPR017896">
    <property type="entry name" value="4Fe4S_Fe-S-bd"/>
</dbReference>
<dbReference type="PROSITE" id="PS51379">
    <property type="entry name" value="4FE4S_FER_2"/>
    <property type="match status" value="2"/>
</dbReference>
<protein>
    <submittedName>
        <fullName evidence="8">4Fe-4S dicluster domain-containing protein</fullName>
    </submittedName>
</protein>
<dbReference type="PANTHER" id="PTHR31332">
    <property type="entry name" value="7-HYDROXYMETHYL CHLOROPHYLL A REDUCTASE, CHLOROPLASTIC"/>
    <property type="match status" value="1"/>
</dbReference>
<evidence type="ECO:0000256" key="6">
    <source>
        <dbReference type="SAM" id="Phobius"/>
    </source>
</evidence>
<dbReference type="InterPro" id="IPR007525">
    <property type="entry name" value="FrhB_FdhB_C"/>
</dbReference>
<dbReference type="GO" id="GO:0052592">
    <property type="term" value="F:oxidoreductase activity, acting on CH or CH2 groups, with an iron-sulfur protein as acceptor"/>
    <property type="evidence" value="ECO:0007669"/>
    <property type="project" value="TreeGrafter"/>
</dbReference>
<dbReference type="InterPro" id="IPR007516">
    <property type="entry name" value="Co_F420_Hydgase/DH_bsu_N"/>
</dbReference>
<comment type="caution">
    <text evidence="8">The sequence shown here is derived from an EMBL/GenBank/DDBJ whole genome shotgun (WGS) entry which is preliminary data.</text>
</comment>
<dbReference type="InterPro" id="IPR045220">
    <property type="entry name" value="FRHB/FDHB/HCAR-like"/>
</dbReference>
<dbReference type="GO" id="GO:0046872">
    <property type="term" value="F:metal ion binding"/>
    <property type="evidence" value="ECO:0007669"/>
    <property type="project" value="UniProtKB-KW"/>
</dbReference>
<dbReference type="Pfam" id="PF04432">
    <property type="entry name" value="FrhB_FdhB_C"/>
    <property type="match status" value="1"/>
</dbReference>
<proteinExistence type="predicted"/>
<keyword evidence="5" id="KW-0411">Iron-sulfur</keyword>
<gene>
    <name evidence="9" type="ORF">GW779_06280</name>
    <name evidence="8" type="ORF">GW910_04260</name>
</gene>
<evidence type="ECO:0000313" key="10">
    <source>
        <dbReference type="Proteomes" id="UP000768163"/>
    </source>
</evidence>
<feature type="domain" description="4Fe-4S ferredoxin-type" evidence="7">
    <location>
        <begin position="3"/>
        <end position="32"/>
    </location>
</feature>
<keyword evidence="6" id="KW-0812">Transmembrane</keyword>
<dbReference type="EMBL" id="JAACQH010000143">
    <property type="protein sequence ID" value="NCS91984.1"/>
    <property type="molecule type" value="Genomic_DNA"/>
</dbReference>
<evidence type="ECO:0000256" key="4">
    <source>
        <dbReference type="ARBA" id="ARBA00023004"/>
    </source>
</evidence>
<keyword evidence="3" id="KW-0560">Oxidoreductase</keyword>
<sequence>MNVEKVYKEGMCTGCGTCAGICPTNAIEMVIDKKKGIYKPLIDIEKCTKCGLCYKVCPGHSVDFKELNEFVFGKQPENILLGNYINCYAGHSTDYGIRYNSASGGLVTQLLIFAIEEGIIDGALVTRMKKDNPLEPEPFIARTKEEIIEATGSKYCPVPANITLKEILNSKGGEKFAVVGLPCHILGIRNVEQINKKLKSKIVLHLGIFCSTPCNFLGTEFILSKRLGVNIDNVKDIKYRGKGWPGGMSVRLKNNREKFISLSEYWDNNFSAFTPSRCRLCTDNTAELADVSFADYRGKEISLNEKIGETSIISRSIDAEKILHQMVDKQKIEIWKINSKEATYAQGYVYLKKNAKASFRLFALLGKKIPSYNQELINPQMHYYIQEVDRHLRTLLASKRYLWCLLILYTFISSLPLSLIIYVNQKLKK</sequence>
<dbReference type="Gene3D" id="3.30.70.20">
    <property type="match status" value="1"/>
</dbReference>
<dbReference type="GO" id="GO:0051536">
    <property type="term" value="F:iron-sulfur cluster binding"/>
    <property type="evidence" value="ECO:0007669"/>
    <property type="project" value="UniProtKB-KW"/>
</dbReference>
<keyword evidence="6" id="KW-1133">Transmembrane helix</keyword>
<keyword evidence="6" id="KW-0472">Membrane</keyword>
<evidence type="ECO:0000259" key="7">
    <source>
        <dbReference type="PROSITE" id="PS51379"/>
    </source>
</evidence>
<dbReference type="SUPFAM" id="SSF54862">
    <property type="entry name" value="4Fe-4S ferredoxins"/>
    <property type="match status" value="1"/>
</dbReference>
<reference evidence="8" key="1">
    <citation type="submission" date="2019-11" db="EMBL/GenBank/DDBJ databases">
        <title>Lipid analysis of CO2-rich subsurface aquifers suggests an autotrophy-based deep biosphere with lysolipids enriched in CPR bacteria.</title>
        <authorList>
            <person name="Probst A.J."/>
            <person name="Elling F.J."/>
            <person name="Castelle C.J."/>
            <person name="Zhu Q."/>
            <person name="Elvert M."/>
            <person name="Birarda G."/>
            <person name="Holman H.-Y."/>
            <person name="Lane K.R."/>
            <person name="Ladd B."/>
            <person name="Ryan M.C."/>
            <person name="Woyke T."/>
            <person name="Hinrichs K.-U."/>
            <person name="Banfield J.F."/>
        </authorList>
    </citation>
    <scope>NUCLEOTIDE SEQUENCE</scope>
    <source>
        <strain evidence="8">CG_2015-01_33_1645</strain>
        <strain evidence="9">CG_2015-04_33_537</strain>
    </source>
</reference>
<dbReference type="InterPro" id="IPR017900">
    <property type="entry name" value="4Fe4S_Fe_S_CS"/>
</dbReference>
<organism evidence="8 10">
    <name type="scientific">Candidatus Altarchaeum hamiconexum</name>
    <dbReference type="NCBI Taxonomy" id="1803513"/>
    <lineage>
        <taxon>Archaea</taxon>
        <taxon>Candidatus Altarchaeota</taxon>
        <taxon>Candidatus Altiarchaeia</taxon>
        <taxon>Candidatus Altarchaeales</taxon>
        <taxon>Candidatus Altarchaeaceae</taxon>
        <taxon>Candidatus Altarchaeum</taxon>
    </lineage>
</organism>
<dbReference type="Pfam" id="PF04422">
    <property type="entry name" value="FrhB_FdhB_N"/>
    <property type="match status" value="1"/>
</dbReference>
<feature type="domain" description="4Fe-4S ferredoxin-type" evidence="7">
    <location>
        <begin position="38"/>
        <end position="67"/>
    </location>
</feature>
<dbReference type="PROSITE" id="PS00198">
    <property type="entry name" value="4FE4S_FER_1"/>
    <property type="match status" value="2"/>
</dbReference>
<evidence type="ECO:0000256" key="5">
    <source>
        <dbReference type="ARBA" id="ARBA00023014"/>
    </source>
</evidence>
<dbReference type="Pfam" id="PF12838">
    <property type="entry name" value="Fer4_7"/>
    <property type="match status" value="1"/>
</dbReference>
<evidence type="ECO:0000256" key="3">
    <source>
        <dbReference type="ARBA" id="ARBA00023002"/>
    </source>
</evidence>
<keyword evidence="4" id="KW-0408">Iron</keyword>
<evidence type="ECO:0000256" key="1">
    <source>
        <dbReference type="ARBA" id="ARBA00001974"/>
    </source>
</evidence>
<feature type="transmembrane region" description="Helical" evidence="6">
    <location>
        <begin position="400"/>
        <end position="423"/>
    </location>
</feature>
<accession>A0A8J7YSD6</accession>
<evidence type="ECO:0000256" key="2">
    <source>
        <dbReference type="ARBA" id="ARBA00022723"/>
    </source>
</evidence>
<evidence type="ECO:0000313" key="8">
    <source>
        <dbReference type="EMBL" id="NCN65261.1"/>
    </source>
</evidence>
<comment type="cofactor">
    <cofactor evidence="1">
        <name>FAD</name>
        <dbReference type="ChEBI" id="CHEBI:57692"/>
    </cofactor>
</comment>
<dbReference type="Proteomes" id="UP000768163">
    <property type="component" value="Unassembled WGS sequence"/>
</dbReference>
<dbReference type="Proteomes" id="UP000738826">
    <property type="component" value="Unassembled WGS sequence"/>
</dbReference>
<dbReference type="PANTHER" id="PTHR31332:SF6">
    <property type="entry name" value="FORMATE DEHYDROGENASE SUBUNIT BETA"/>
    <property type="match status" value="1"/>
</dbReference>
<dbReference type="EMBL" id="JAACVF010000109">
    <property type="protein sequence ID" value="NCN65261.1"/>
    <property type="molecule type" value="Genomic_DNA"/>
</dbReference>
<name>A0A8J7YSD6_9ARCH</name>
<keyword evidence="2" id="KW-0479">Metal-binding</keyword>